<evidence type="ECO:0000256" key="14">
    <source>
        <dbReference type="ARBA" id="ARBA00023242"/>
    </source>
</evidence>
<dbReference type="UniPathway" id="UPA00143"/>
<keyword evidence="4" id="KW-0880">Kelch repeat</keyword>
<dbReference type="CDD" id="cd22154">
    <property type="entry name" value="F-box_AtADO-like"/>
    <property type="match status" value="1"/>
</dbReference>
<dbReference type="SUPFAM" id="SSF50965">
    <property type="entry name" value="Galactose oxidase, central domain"/>
    <property type="match status" value="1"/>
</dbReference>
<keyword evidence="11" id="KW-0157">Chromophore</keyword>
<evidence type="ECO:0000256" key="7">
    <source>
        <dbReference type="ARBA" id="ARBA00022630"/>
    </source>
</evidence>
<dbReference type="OMA" id="REICGIF"/>
<evidence type="ECO:0000256" key="4">
    <source>
        <dbReference type="ARBA" id="ARBA00022441"/>
    </source>
</evidence>
<reference evidence="18" key="1">
    <citation type="journal article" date="2017" name="Nat. Commun.">
        <title>The asparagus genome sheds light on the origin and evolution of a young Y chromosome.</title>
        <authorList>
            <person name="Harkess A."/>
            <person name="Zhou J."/>
            <person name="Xu C."/>
            <person name="Bowers J.E."/>
            <person name="Van der Hulst R."/>
            <person name="Ayyampalayam S."/>
            <person name="Mercati F."/>
            <person name="Riccardi P."/>
            <person name="McKain M.R."/>
            <person name="Kakrana A."/>
            <person name="Tang H."/>
            <person name="Ray J."/>
            <person name="Groenendijk J."/>
            <person name="Arikit S."/>
            <person name="Mathioni S.M."/>
            <person name="Nakano M."/>
            <person name="Shan H."/>
            <person name="Telgmann-Rauber A."/>
            <person name="Kanno A."/>
            <person name="Yue Z."/>
            <person name="Chen H."/>
            <person name="Li W."/>
            <person name="Chen Y."/>
            <person name="Xu X."/>
            <person name="Zhang Y."/>
            <person name="Luo S."/>
            <person name="Chen H."/>
            <person name="Gao J."/>
            <person name="Mao Z."/>
            <person name="Pires J.C."/>
            <person name="Luo M."/>
            <person name="Kudrna D."/>
            <person name="Wing R.A."/>
            <person name="Meyers B.C."/>
            <person name="Yi K."/>
            <person name="Kong H."/>
            <person name="Lavrijsen P."/>
            <person name="Sunseri F."/>
            <person name="Falavigna A."/>
            <person name="Ye Y."/>
            <person name="Leebens-Mack J.H."/>
            <person name="Chen G."/>
        </authorList>
    </citation>
    <scope>NUCLEOTIDE SEQUENCE [LARGE SCALE GENOMIC DNA]</scope>
    <source>
        <strain evidence="18">cv. DH0086</strain>
    </source>
</reference>
<keyword evidence="10" id="KW-0833">Ubl conjugation pathway</keyword>
<dbReference type="PROSITE" id="PS50112">
    <property type="entry name" value="PAS"/>
    <property type="match status" value="1"/>
</dbReference>
<dbReference type="NCBIfam" id="TIGR00229">
    <property type="entry name" value="sensory_box"/>
    <property type="match status" value="1"/>
</dbReference>
<dbReference type="GO" id="GO:0016567">
    <property type="term" value="P:protein ubiquitination"/>
    <property type="evidence" value="ECO:0007669"/>
    <property type="project" value="UniProtKB-UniPathway"/>
</dbReference>
<comment type="similarity">
    <text evidence="3">Belongs to the ADAGIO family.</text>
</comment>
<dbReference type="SUPFAM" id="SSF81383">
    <property type="entry name" value="F-box domain"/>
    <property type="match status" value="1"/>
</dbReference>
<dbReference type="GO" id="GO:0007623">
    <property type="term" value="P:circadian rhythm"/>
    <property type="evidence" value="ECO:0007669"/>
    <property type="project" value="TreeGrafter"/>
</dbReference>
<evidence type="ECO:0000256" key="5">
    <source>
        <dbReference type="ARBA" id="ARBA00022543"/>
    </source>
</evidence>
<dbReference type="InterPro" id="IPR000014">
    <property type="entry name" value="PAS"/>
</dbReference>
<evidence type="ECO:0000256" key="15">
    <source>
        <dbReference type="ARBA" id="ARBA00057706"/>
    </source>
</evidence>
<dbReference type="PANTHER" id="PTHR46175">
    <property type="entry name" value="BACTERIOOPSIN TRANSCRIPTIONAL ACTIVATOR"/>
    <property type="match status" value="1"/>
</dbReference>
<dbReference type="FunFam" id="1.20.1280.50:FF:000021">
    <property type="entry name" value="Adagio protein 1"/>
    <property type="match status" value="1"/>
</dbReference>
<dbReference type="CDD" id="cd00130">
    <property type="entry name" value="PAS"/>
    <property type="match status" value="1"/>
</dbReference>
<keyword evidence="9" id="KW-0677">Repeat</keyword>
<gene>
    <name evidence="17" type="ORF">A4U43_C01F570</name>
</gene>
<dbReference type="Pfam" id="PF13426">
    <property type="entry name" value="PAS_9"/>
    <property type="match status" value="1"/>
</dbReference>
<evidence type="ECO:0000256" key="3">
    <source>
        <dbReference type="ARBA" id="ARBA00007833"/>
    </source>
</evidence>
<evidence type="ECO:0000256" key="9">
    <source>
        <dbReference type="ARBA" id="ARBA00022737"/>
    </source>
</evidence>
<evidence type="ECO:0000256" key="2">
    <source>
        <dbReference type="ARBA" id="ARBA00004906"/>
    </source>
</evidence>
<dbReference type="Pfam" id="PF24681">
    <property type="entry name" value="Kelch_KLHDC2_KLHL20_DRC7"/>
    <property type="match status" value="1"/>
</dbReference>
<dbReference type="OrthoDB" id="447251at2759"/>
<evidence type="ECO:0000256" key="1">
    <source>
        <dbReference type="ARBA" id="ARBA00004123"/>
    </source>
</evidence>
<dbReference type="InterPro" id="IPR036047">
    <property type="entry name" value="F-box-like_dom_sf"/>
</dbReference>
<keyword evidence="14" id="KW-0539">Nucleus</keyword>
<dbReference type="FunFam" id="2.120.10.80:FF:000005">
    <property type="entry name" value="Putative LOV domain-containing protein"/>
    <property type="match status" value="1"/>
</dbReference>
<keyword evidence="12" id="KW-0090">Biological rhythms</keyword>
<dbReference type="FunFam" id="2.120.10.80:FF:000062">
    <property type="entry name" value="Putative LOV domain-containing protein"/>
    <property type="match status" value="1"/>
</dbReference>
<comment type="function">
    <text evidence="15">Component of an E3 ubiquitin ligase complex that plays a central role in blue light-dependent circadian cycles. Acts as a blue light photoreceptor, due to the presence of FMN, that mediates light-regulated protein degradation of critical clock components by targeting them to the proteasome complex.</text>
</comment>
<dbReference type="Gene3D" id="1.20.1280.50">
    <property type="match status" value="1"/>
</dbReference>
<evidence type="ECO:0000256" key="12">
    <source>
        <dbReference type="ARBA" id="ARBA00023108"/>
    </source>
</evidence>
<dbReference type="InterPro" id="IPR015915">
    <property type="entry name" value="Kelch-typ_b-propeller"/>
</dbReference>
<name>A0A5P1FLB6_ASPOF</name>
<evidence type="ECO:0000256" key="8">
    <source>
        <dbReference type="ARBA" id="ARBA00022643"/>
    </source>
</evidence>
<feature type="domain" description="PAS" evidence="16">
    <location>
        <begin position="47"/>
        <end position="109"/>
    </location>
</feature>
<keyword evidence="7" id="KW-0285">Flavoprotein</keyword>
<protein>
    <recommendedName>
        <fullName evidence="16">PAS domain-containing protein</fullName>
    </recommendedName>
</protein>
<dbReference type="Pfam" id="PF07646">
    <property type="entry name" value="Kelch_2"/>
    <property type="match status" value="1"/>
</dbReference>
<sequence length="616" mass="67573">MEWDSDLEDSSEGFSTGAGDCGEFSIDEGFFPGIPVPVSYGLVVTDAIEPDRPIIYVNEGFEKGTGYRAEEVLGRNCRFLQCRGPFAQRRHPLVDSTKVSEIRKCLENGIPFQGDLLNFRKDGSPLMNRLQLTPIYGDGEITHFLGIQFFTEANVDLGPPPGSFTKDQTKLPTRFTSDAFHRPVMVAHAENICREICSMFQLSDEVLSHKILSRLAPRDIASVGSVCKRLHQLSKNEDLWKMVCQNAWASETTRALEAVPAAKRLGWRRLARELTTLEAVAWRKVTVRGAVEPSRCNFSACAVGNRVVLFGGEGVNMQPMNDTFVLDLNSSTPEWRHVKVSSPPPGRWGHTLSCLNGSWLVVFGGCGRQGLLNDVFILDLDAKHPAWREISGVAPPLPRSWHSSCTLDGTKLVVSGGCADSGVLLSDTFLLDLTMERPIWREVPVSWTPPSRLGHSLSVYGTRKILMFGGLAKSGPLRLRSSDVFTLDLSEEEPCWRYVTGSGMPGAGNPAGICPPPRLDHVAVSLPGGRILIFGGSVAGLHSASQLYLLDPTEEKPTWRILKVPGRPPRFAWGHSTCVVGGTRAIVLGGQTGEEWMLSELYELSLANSAYERTGL</sequence>
<evidence type="ECO:0000313" key="18">
    <source>
        <dbReference type="Proteomes" id="UP000243459"/>
    </source>
</evidence>
<proteinExistence type="inferred from homology"/>
<dbReference type="FunFam" id="3.30.450.20:FF:000041">
    <property type="entry name" value="Adagio protein 1"/>
    <property type="match status" value="1"/>
</dbReference>
<accession>A0A5P1FLB6</accession>
<dbReference type="InterPro" id="IPR011498">
    <property type="entry name" value="Kelch_2"/>
</dbReference>
<keyword evidence="8" id="KW-0288">FMN</keyword>
<dbReference type="GO" id="GO:0005634">
    <property type="term" value="C:nucleus"/>
    <property type="evidence" value="ECO:0007669"/>
    <property type="project" value="UniProtKB-SubCell"/>
</dbReference>
<comment type="pathway">
    <text evidence="2">Protein modification; protein ubiquitination.</text>
</comment>
<dbReference type="Gramene" id="ONK78884">
    <property type="protein sequence ID" value="ONK78884"/>
    <property type="gene ID" value="A4U43_C01F570"/>
</dbReference>
<evidence type="ECO:0000256" key="6">
    <source>
        <dbReference type="ARBA" id="ARBA00022606"/>
    </source>
</evidence>
<dbReference type="Gene3D" id="2.120.10.80">
    <property type="entry name" value="Kelch-type beta propeller"/>
    <property type="match status" value="2"/>
</dbReference>
<dbReference type="SUPFAM" id="SSF55785">
    <property type="entry name" value="PYP-like sensor domain (PAS domain)"/>
    <property type="match status" value="1"/>
</dbReference>
<dbReference type="Proteomes" id="UP000243459">
    <property type="component" value="Chromosome 1"/>
</dbReference>
<evidence type="ECO:0000313" key="17">
    <source>
        <dbReference type="EMBL" id="ONK78884.1"/>
    </source>
</evidence>
<dbReference type="GO" id="GO:0005829">
    <property type="term" value="C:cytosol"/>
    <property type="evidence" value="ECO:0007669"/>
    <property type="project" value="TreeGrafter"/>
</dbReference>
<dbReference type="Gene3D" id="3.30.450.20">
    <property type="entry name" value="PAS domain"/>
    <property type="match status" value="1"/>
</dbReference>
<evidence type="ECO:0000259" key="16">
    <source>
        <dbReference type="PROSITE" id="PS50112"/>
    </source>
</evidence>
<keyword evidence="5" id="KW-0600">Photoreceptor protein</keyword>
<evidence type="ECO:0000256" key="10">
    <source>
        <dbReference type="ARBA" id="ARBA00022786"/>
    </source>
</evidence>
<dbReference type="PANTHER" id="PTHR46175:SF5">
    <property type="entry name" value="ADAGIO PROTEIN 1"/>
    <property type="match status" value="1"/>
</dbReference>
<dbReference type="InterPro" id="IPR011043">
    <property type="entry name" value="Gal_Oxase/kelch_b-propeller"/>
</dbReference>
<keyword evidence="6" id="KW-0716">Sensory transduction</keyword>
<dbReference type="InterPro" id="IPR035965">
    <property type="entry name" value="PAS-like_dom_sf"/>
</dbReference>
<dbReference type="Pfam" id="PF12937">
    <property type="entry name" value="F-box-like"/>
    <property type="match status" value="1"/>
</dbReference>
<dbReference type="GO" id="GO:0009881">
    <property type="term" value="F:photoreceptor activity"/>
    <property type="evidence" value="ECO:0007669"/>
    <property type="project" value="UniProtKB-KW"/>
</dbReference>
<dbReference type="EMBL" id="CM007381">
    <property type="protein sequence ID" value="ONK78884.1"/>
    <property type="molecule type" value="Genomic_DNA"/>
</dbReference>
<evidence type="ECO:0000256" key="13">
    <source>
        <dbReference type="ARBA" id="ARBA00023170"/>
    </source>
</evidence>
<keyword evidence="13" id="KW-0675">Receptor</keyword>
<dbReference type="GO" id="GO:0019005">
    <property type="term" value="C:SCF ubiquitin ligase complex"/>
    <property type="evidence" value="ECO:0007669"/>
    <property type="project" value="TreeGrafter"/>
</dbReference>
<dbReference type="InterPro" id="IPR001810">
    <property type="entry name" value="F-box_dom"/>
</dbReference>
<comment type="subcellular location">
    <subcellularLocation>
        <location evidence="1">Nucleus</location>
    </subcellularLocation>
</comment>
<keyword evidence="18" id="KW-1185">Reference proteome</keyword>
<dbReference type="GO" id="GO:0009637">
    <property type="term" value="P:response to blue light"/>
    <property type="evidence" value="ECO:0007669"/>
    <property type="project" value="TreeGrafter"/>
</dbReference>
<dbReference type="AlphaFoldDB" id="A0A5P1FLB6"/>
<evidence type="ECO:0000256" key="11">
    <source>
        <dbReference type="ARBA" id="ARBA00022991"/>
    </source>
</evidence>
<organism evidence="17 18">
    <name type="scientific">Asparagus officinalis</name>
    <name type="common">Garden asparagus</name>
    <dbReference type="NCBI Taxonomy" id="4686"/>
    <lineage>
        <taxon>Eukaryota</taxon>
        <taxon>Viridiplantae</taxon>
        <taxon>Streptophyta</taxon>
        <taxon>Embryophyta</taxon>
        <taxon>Tracheophyta</taxon>
        <taxon>Spermatophyta</taxon>
        <taxon>Magnoliopsida</taxon>
        <taxon>Liliopsida</taxon>
        <taxon>Asparagales</taxon>
        <taxon>Asparagaceae</taxon>
        <taxon>Asparagoideae</taxon>
        <taxon>Asparagus</taxon>
    </lineage>
</organism>